<accession>A0AAE0NVB9</accession>
<comment type="caution">
    <text evidence="2">The sequence shown here is derived from an EMBL/GenBank/DDBJ whole genome shotgun (WGS) entry which is preliminary data.</text>
</comment>
<sequence length="500" mass="56303">MASSDDITPSQDGRSPFLNLPAEIHFLIGGLLEEESLAKLARTSQEVRSFYEQQLYQGKNSTNIVKALMWGAEHDSLPAMRNAHERGANLDTQASIEPRRDNASLALATAFQVAMRDSNREATQWLWDHGVLVDIPGQPARNMCRCYHRFDINSSSLHIALCNGNLWAARLILRLPHTALEAFNFSQQFDARTIVSMAVTAAFRYRRPSALNMVLANPTIRATINVVKPEGTFTPLYLVLRVSHRYHPHSLAKRVLRILVRAGASLGPYPPNSFEWIAGLSPIMAELETGSLGTTVRMLLDVGCDPNGGLRPDDPVPVPPGWRSPLHFFIHPEHETRYDRPFWHMNPGPWPLLTLRRFQVIHMRESIGYLVRKGASLDITDFRGCSPLDNALSYMEPFLAPRRRLAGYRLVKLLLKNVTPEGISMESRHRYIREVPLFWNPSNHGTGPDDDNDNDNSNDITPSPAAPRRIDTVLPSLRSSTDYKDDENNKVSKDNEHGDT</sequence>
<protein>
    <submittedName>
        <fullName evidence="2">Uncharacterized protein</fullName>
    </submittedName>
</protein>
<feature type="region of interest" description="Disordered" evidence="1">
    <location>
        <begin position="442"/>
        <end position="500"/>
    </location>
</feature>
<dbReference type="Proteomes" id="UP001281003">
    <property type="component" value="Unassembled WGS sequence"/>
</dbReference>
<evidence type="ECO:0000313" key="3">
    <source>
        <dbReference type="Proteomes" id="UP001281003"/>
    </source>
</evidence>
<dbReference type="AlphaFoldDB" id="A0AAE0NVB9"/>
<dbReference type="InterPro" id="IPR036770">
    <property type="entry name" value="Ankyrin_rpt-contain_sf"/>
</dbReference>
<organism evidence="2 3">
    <name type="scientific">Sordaria brevicollis</name>
    <dbReference type="NCBI Taxonomy" id="83679"/>
    <lineage>
        <taxon>Eukaryota</taxon>
        <taxon>Fungi</taxon>
        <taxon>Dikarya</taxon>
        <taxon>Ascomycota</taxon>
        <taxon>Pezizomycotina</taxon>
        <taxon>Sordariomycetes</taxon>
        <taxon>Sordariomycetidae</taxon>
        <taxon>Sordariales</taxon>
        <taxon>Sordariaceae</taxon>
        <taxon>Sordaria</taxon>
    </lineage>
</organism>
<gene>
    <name evidence="2" type="ORF">B0T20DRAFT_397890</name>
</gene>
<feature type="compositionally biased region" description="Basic and acidic residues" evidence="1">
    <location>
        <begin position="481"/>
        <end position="500"/>
    </location>
</feature>
<reference evidence="2" key="2">
    <citation type="submission" date="2023-07" db="EMBL/GenBank/DDBJ databases">
        <authorList>
            <consortium name="Lawrence Berkeley National Laboratory"/>
            <person name="Haridas S."/>
            <person name="Hensen N."/>
            <person name="Bonometti L."/>
            <person name="Westerberg I."/>
            <person name="Brannstrom I.O."/>
            <person name="Guillou S."/>
            <person name="Cros-Aarteil S."/>
            <person name="Calhoun S."/>
            <person name="Kuo A."/>
            <person name="Mondo S."/>
            <person name="Pangilinan J."/>
            <person name="Riley R."/>
            <person name="LaButti K."/>
            <person name="Andreopoulos B."/>
            <person name="Lipzen A."/>
            <person name="Chen C."/>
            <person name="Yanf M."/>
            <person name="Daum C."/>
            <person name="Ng V."/>
            <person name="Clum A."/>
            <person name="Steindorff A."/>
            <person name="Ohm R."/>
            <person name="Martin F."/>
            <person name="Silar P."/>
            <person name="Natvig D."/>
            <person name="Lalanne C."/>
            <person name="Gautier V."/>
            <person name="Ament-velasquez S.L."/>
            <person name="Kruys A."/>
            <person name="Hutchinson M.I."/>
            <person name="Powell A.J."/>
            <person name="Barry K."/>
            <person name="Miller A.N."/>
            <person name="Grigoriev I.V."/>
            <person name="Debuchy R."/>
            <person name="Gladieux P."/>
            <person name="Thoren M.H."/>
            <person name="Johannesson H."/>
        </authorList>
    </citation>
    <scope>NUCLEOTIDE SEQUENCE</scope>
    <source>
        <strain evidence="2">FGSC 1904</strain>
    </source>
</reference>
<dbReference type="EMBL" id="JAUTDP010000016">
    <property type="protein sequence ID" value="KAK3388377.1"/>
    <property type="molecule type" value="Genomic_DNA"/>
</dbReference>
<evidence type="ECO:0000313" key="2">
    <source>
        <dbReference type="EMBL" id="KAK3388377.1"/>
    </source>
</evidence>
<proteinExistence type="predicted"/>
<reference evidence="2" key="1">
    <citation type="journal article" date="2023" name="Mol. Phylogenet. Evol.">
        <title>Genome-scale phylogeny and comparative genomics of the fungal order Sordariales.</title>
        <authorList>
            <person name="Hensen N."/>
            <person name="Bonometti L."/>
            <person name="Westerberg I."/>
            <person name="Brannstrom I.O."/>
            <person name="Guillou S."/>
            <person name="Cros-Aarteil S."/>
            <person name="Calhoun S."/>
            <person name="Haridas S."/>
            <person name="Kuo A."/>
            <person name="Mondo S."/>
            <person name="Pangilinan J."/>
            <person name="Riley R."/>
            <person name="LaButti K."/>
            <person name="Andreopoulos B."/>
            <person name="Lipzen A."/>
            <person name="Chen C."/>
            <person name="Yan M."/>
            <person name="Daum C."/>
            <person name="Ng V."/>
            <person name="Clum A."/>
            <person name="Steindorff A."/>
            <person name="Ohm R.A."/>
            <person name="Martin F."/>
            <person name="Silar P."/>
            <person name="Natvig D.O."/>
            <person name="Lalanne C."/>
            <person name="Gautier V."/>
            <person name="Ament-Velasquez S.L."/>
            <person name="Kruys A."/>
            <person name="Hutchinson M.I."/>
            <person name="Powell A.J."/>
            <person name="Barry K."/>
            <person name="Miller A.N."/>
            <person name="Grigoriev I.V."/>
            <person name="Debuchy R."/>
            <person name="Gladieux P."/>
            <person name="Hiltunen Thoren M."/>
            <person name="Johannesson H."/>
        </authorList>
    </citation>
    <scope>NUCLEOTIDE SEQUENCE</scope>
    <source>
        <strain evidence="2">FGSC 1904</strain>
    </source>
</reference>
<dbReference type="SUPFAM" id="SSF48403">
    <property type="entry name" value="Ankyrin repeat"/>
    <property type="match status" value="1"/>
</dbReference>
<keyword evidence="3" id="KW-1185">Reference proteome</keyword>
<name>A0AAE0NVB9_SORBR</name>
<evidence type="ECO:0000256" key="1">
    <source>
        <dbReference type="SAM" id="MobiDB-lite"/>
    </source>
</evidence>
<dbReference type="Gene3D" id="1.25.40.20">
    <property type="entry name" value="Ankyrin repeat-containing domain"/>
    <property type="match status" value="1"/>
</dbReference>